<dbReference type="CDD" id="cd13578">
    <property type="entry name" value="PBP2_Bug27"/>
    <property type="match status" value="1"/>
</dbReference>
<proteinExistence type="inferred from homology"/>
<comment type="similarity">
    <text evidence="1">Belongs to the UPF0065 (bug) family.</text>
</comment>
<evidence type="ECO:0000313" key="2">
    <source>
        <dbReference type="EMBL" id="SDI24396.1"/>
    </source>
</evidence>
<accession>A0A1G8IZW5</accession>
<evidence type="ECO:0000313" key="3">
    <source>
        <dbReference type="Proteomes" id="UP000198607"/>
    </source>
</evidence>
<dbReference type="PANTHER" id="PTHR42928:SF5">
    <property type="entry name" value="BLR1237 PROTEIN"/>
    <property type="match status" value="1"/>
</dbReference>
<dbReference type="PIRSF" id="PIRSF017082">
    <property type="entry name" value="YflP"/>
    <property type="match status" value="1"/>
</dbReference>
<reference evidence="2 3" key="1">
    <citation type="submission" date="2016-10" db="EMBL/GenBank/DDBJ databases">
        <authorList>
            <person name="de Groot N.N."/>
        </authorList>
    </citation>
    <scope>NUCLEOTIDE SEQUENCE [LARGE SCALE GENOMIC DNA]</scope>
    <source>
        <strain evidence="2 3">DSM 5885</strain>
    </source>
</reference>
<dbReference type="EMBL" id="FNCY01000015">
    <property type="protein sequence ID" value="SDI24396.1"/>
    <property type="molecule type" value="Genomic_DNA"/>
</dbReference>
<dbReference type="Pfam" id="PF03401">
    <property type="entry name" value="TctC"/>
    <property type="match status" value="1"/>
</dbReference>
<dbReference type="Gene3D" id="3.40.190.150">
    <property type="entry name" value="Bordetella uptake gene, domain 1"/>
    <property type="match status" value="1"/>
</dbReference>
<organism evidence="2 3">
    <name type="scientific">Propionivibrio dicarboxylicus</name>
    <dbReference type="NCBI Taxonomy" id="83767"/>
    <lineage>
        <taxon>Bacteria</taxon>
        <taxon>Pseudomonadati</taxon>
        <taxon>Pseudomonadota</taxon>
        <taxon>Betaproteobacteria</taxon>
        <taxon>Rhodocyclales</taxon>
        <taxon>Rhodocyclaceae</taxon>
        <taxon>Propionivibrio</taxon>
    </lineage>
</organism>
<dbReference type="InterPro" id="IPR042100">
    <property type="entry name" value="Bug_dom1"/>
</dbReference>
<sequence length="329" mass="33886">MRDFNRREILKAATACVAVDLLGIGNLAHAQSAGTAKIIVPYAPGAATDMLARMMAQHLQQTLGVVHIVDNKGGAGTRIGTKAIADATPDGMTLGFIDTAFVINPALFGSALPYDTVKNFAPLSLMATAPLVLSVHSSVPANTLKELIDLAKAKPGKYSYCSAGVASAPHLASEQLRAATGADVIHVPYKGGNSALTDLVGGHVAFGFTTVPSMLQHIRSGAVRALAVTGATRSAQLPNVPSMAELGLPSVDATPLFGLIAPAQVPKTILDKISGIASVAVRSGPLQGKLVEQGFIPVGSTASEFKAKIESEIAKWTKVVKAADIKPEA</sequence>
<evidence type="ECO:0000256" key="1">
    <source>
        <dbReference type="ARBA" id="ARBA00006987"/>
    </source>
</evidence>
<keyword evidence="2" id="KW-0675">Receptor</keyword>
<gene>
    <name evidence="2" type="ORF">SAMN05660652_03097</name>
</gene>
<dbReference type="OrthoDB" id="8839530at2"/>
<name>A0A1G8IZW5_9RHOO</name>
<dbReference type="STRING" id="83767.SAMN05660652_03097"/>
<dbReference type="Proteomes" id="UP000198607">
    <property type="component" value="Unassembled WGS sequence"/>
</dbReference>
<dbReference type="RefSeq" id="WP_091938825.1">
    <property type="nucleotide sequence ID" value="NZ_FNCY01000015.1"/>
</dbReference>
<protein>
    <submittedName>
        <fullName evidence="2">Tripartite-type tricarboxylate transporter, receptor component TctC</fullName>
    </submittedName>
</protein>
<dbReference type="PANTHER" id="PTHR42928">
    <property type="entry name" value="TRICARBOXYLATE-BINDING PROTEIN"/>
    <property type="match status" value="1"/>
</dbReference>
<keyword evidence="3" id="KW-1185">Reference proteome</keyword>
<dbReference type="AlphaFoldDB" id="A0A1G8IZW5"/>
<dbReference type="Gene3D" id="3.40.190.10">
    <property type="entry name" value="Periplasmic binding protein-like II"/>
    <property type="match status" value="1"/>
</dbReference>
<dbReference type="InterPro" id="IPR005064">
    <property type="entry name" value="BUG"/>
</dbReference>
<dbReference type="SUPFAM" id="SSF53850">
    <property type="entry name" value="Periplasmic binding protein-like II"/>
    <property type="match status" value="1"/>
</dbReference>